<accession>A0ABR7QD20</accession>
<dbReference type="RefSeq" id="WP_187563502.1">
    <property type="nucleotide sequence ID" value="NZ_JACGWS010000011.1"/>
</dbReference>
<keyword evidence="1" id="KW-1133">Transmembrane helix</keyword>
<sequence>MEELRFLSKYLVLAAALIGLFFYLVNYTKHKKKQFAETEYFLLSVFLMAGFDFLGSKFTSWFGMLNYPVYNTYIITFMLFYYWWYFRLIKPKFKKNLLISFGLLFLCFSLINVFFIQNFYTGIQSYTYALGVILLIISICFYFVEIFKSDMVLNITKSTHFWFSLGILLFHGTFLPFQVAYKFFLLGDPKIFSTVLFFLNFVMCICFIIGFSTMRKNYNNQITDV</sequence>
<proteinExistence type="predicted"/>
<evidence type="ECO:0000256" key="1">
    <source>
        <dbReference type="SAM" id="Phobius"/>
    </source>
</evidence>
<evidence type="ECO:0000313" key="3">
    <source>
        <dbReference type="Proteomes" id="UP000619238"/>
    </source>
</evidence>
<feature type="transmembrane region" description="Helical" evidence="1">
    <location>
        <begin position="126"/>
        <end position="147"/>
    </location>
</feature>
<keyword evidence="1" id="KW-0812">Transmembrane</keyword>
<feature type="transmembrane region" description="Helical" evidence="1">
    <location>
        <begin position="40"/>
        <end position="61"/>
    </location>
</feature>
<keyword evidence="1" id="KW-0472">Membrane</keyword>
<protein>
    <submittedName>
        <fullName evidence="2">Uncharacterized protein</fullName>
    </submittedName>
</protein>
<feature type="transmembrane region" description="Helical" evidence="1">
    <location>
        <begin position="6"/>
        <end position="28"/>
    </location>
</feature>
<feature type="transmembrane region" description="Helical" evidence="1">
    <location>
        <begin position="97"/>
        <end position="120"/>
    </location>
</feature>
<dbReference type="EMBL" id="JACGWS010000011">
    <property type="protein sequence ID" value="MBC8756467.1"/>
    <property type="molecule type" value="Genomic_DNA"/>
</dbReference>
<feature type="transmembrane region" description="Helical" evidence="1">
    <location>
        <begin position="159"/>
        <end position="179"/>
    </location>
</feature>
<gene>
    <name evidence="2" type="ORF">H2O64_17465</name>
</gene>
<reference evidence="2 3" key="1">
    <citation type="submission" date="2020-07" db="EMBL/GenBank/DDBJ databases">
        <title>Description of Kordia aestuariivivens sp. nov., isolated from a tidal flat.</title>
        <authorList>
            <person name="Park S."/>
            <person name="Yoon J.-H."/>
        </authorList>
    </citation>
    <scope>NUCLEOTIDE SEQUENCE [LARGE SCALE GENOMIC DNA]</scope>
    <source>
        <strain evidence="2 3">YSTF-M3</strain>
    </source>
</reference>
<dbReference type="Proteomes" id="UP000619238">
    <property type="component" value="Unassembled WGS sequence"/>
</dbReference>
<evidence type="ECO:0000313" key="2">
    <source>
        <dbReference type="EMBL" id="MBC8756467.1"/>
    </source>
</evidence>
<feature type="transmembrane region" description="Helical" evidence="1">
    <location>
        <begin position="191"/>
        <end position="211"/>
    </location>
</feature>
<comment type="caution">
    <text evidence="2">The sequence shown here is derived from an EMBL/GenBank/DDBJ whole genome shotgun (WGS) entry which is preliminary data.</text>
</comment>
<keyword evidence="3" id="KW-1185">Reference proteome</keyword>
<name>A0ABR7QD20_9FLAO</name>
<organism evidence="2 3">
    <name type="scientific">Kordia aestuariivivens</name>
    <dbReference type="NCBI Taxonomy" id="2759037"/>
    <lineage>
        <taxon>Bacteria</taxon>
        <taxon>Pseudomonadati</taxon>
        <taxon>Bacteroidota</taxon>
        <taxon>Flavobacteriia</taxon>
        <taxon>Flavobacteriales</taxon>
        <taxon>Flavobacteriaceae</taxon>
        <taxon>Kordia</taxon>
    </lineage>
</organism>
<feature type="transmembrane region" description="Helical" evidence="1">
    <location>
        <begin position="67"/>
        <end position="85"/>
    </location>
</feature>